<feature type="compositionally biased region" description="Polar residues" evidence="1">
    <location>
        <begin position="67"/>
        <end position="82"/>
    </location>
</feature>
<sequence length="429" mass="47216">MGSPVEQEHNIELHVRNLQAAEPHVRDSQAAKRTASPSPLQQKRPVAGLLGPPIYFQPTPGLHPAIRSQSTQFQPSDWQSGELSAAKSSATSTSKTPRQLASPQSFHNKRLQNNASQQLAASHPSQFLKSSGAPVYSLPQRQQRVPNQQRQERVSNQAPRSNVLLAPATPKQQHRVPNLPDQIFNPKPMPASPVPQQQRSAVQQKPHIKPKMIPQYASQREGGRSQQGNGQLQPHQMSTPRMTPAITLQQQYGLPQGQGFPQWQNGLPPQQYAEVSPIQAPRSSMAFLHGPQQPYVLQQPYGLQGPPNQSPRSNMPPPAVPQQQYGLPSQHYAQAQPNQMAGPNMLPPPMPAQQQGFQQAQYGVQQQQRLLVPPKTIIKLNMSSSPGRQPPPASTLSRQAAALNNPYEFTVDDVVKFGKSSMSSDRVLT</sequence>
<feature type="compositionally biased region" description="Basic and acidic residues" evidence="1">
    <location>
        <begin position="1"/>
        <end position="15"/>
    </location>
</feature>
<organism evidence="2 3">
    <name type="scientific">Hyaloscypha variabilis (strain UAMH 11265 / GT02V1 / F)</name>
    <name type="common">Meliniomyces variabilis</name>
    <dbReference type="NCBI Taxonomy" id="1149755"/>
    <lineage>
        <taxon>Eukaryota</taxon>
        <taxon>Fungi</taxon>
        <taxon>Dikarya</taxon>
        <taxon>Ascomycota</taxon>
        <taxon>Pezizomycotina</taxon>
        <taxon>Leotiomycetes</taxon>
        <taxon>Helotiales</taxon>
        <taxon>Hyaloscyphaceae</taxon>
        <taxon>Hyaloscypha</taxon>
        <taxon>Hyaloscypha variabilis</taxon>
    </lineage>
</organism>
<feature type="region of interest" description="Disordered" evidence="1">
    <location>
        <begin position="1"/>
        <end position="105"/>
    </location>
</feature>
<reference evidence="2 3" key="1">
    <citation type="submission" date="2016-04" db="EMBL/GenBank/DDBJ databases">
        <title>A degradative enzymes factory behind the ericoid mycorrhizal symbiosis.</title>
        <authorList>
            <consortium name="DOE Joint Genome Institute"/>
            <person name="Martino E."/>
            <person name="Morin E."/>
            <person name="Grelet G."/>
            <person name="Kuo A."/>
            <person name="Kohler A."/>
            <person name="Daghino S."/>
            <person name="Barry K."/>
            <person name="Choi C."/>
            <person name="Cichocki N."/>
            <person name="Clum A."/>
            <person name="Copeland A."/>
            <person name="Hainaut M."/>
            <person name="Haridas S."/>
            <person name="Labutti K."/>
            <person name="Lindquist E."/>
            <person name="Lipzen A."/>
            <person name="Khouja H.-R."/>
            <person name="Murat C."/>
            <person name="Ohm R."/>
            <person name="Olson A."/>
            <person name="Spatafora J."/>
            <person name="Veneault-Fourrey C."/>
            <person name="Henrissat B."/>
            <person name="Grigoriev I."/>
            <person name="Martin F."/>
            <person name="Perotto S."/>
        </authorList>
    </citation>
    <scope>NUCLEOTIDE SEQUENCE [LARGE SCALE GENOMIC DNA]</scope>
    <source>
        <strain evidence="2 3">F</strain>
    </source>
</reference>
<feature type="region of interest" description="Disordered" evidence="1">
    <location>
        <begin position="302"/>
        <end position="325"/>
    </location>
</feature>
<feature type="compositionally biased region" description="Low complexity" evidence="1">
    <location>
        <begin position="84"/>
        <end position="96"/>
    </location>
</feature>
<dbReference type="AlphaFoldDB" id="A0A2J6RRQ7"/>
<evidence type="ECO:0000256" key="1">
    <source>
        <dbReference type="SAM" id="MobiDB-lite"/>
    </source>
</evidence>
<protein>
    <submittedName>
        <fullName evidence="2">Uncharacterized protein</fullName>
    </submittedName>
</protein>
<gene>
    <name evidence="2" type="ORF">L207DRAFT_321758</name>
</gene>
<dbReference type="EMBL" id="KZ613944">
    <property type="protein sequence ID" value="PMD41197.1"/>
    <property type="molecule type" value="Genomic_DNA"/>
</dbReference>
<accession>A0A2J6RRQ7</accession>
<keyword evidence="3" id="KW-1185">Reference proteome</keyword>
<proteinExistence type="predicted"/>
<feature type="region of interest" description="Disordered" evidence="1">
    <location>
        <begin position="140"/>
        <end position="238"/>
    </location>
</feature>
<dbReference type="Proteomes" id="UP000235786">
    <property type="component" value="Unassembled WGS sequence"/>
</dbReference>
<feature type="compositionally biased region" description="Polar residues" evidence="1">
    <location>
        <begin position="194"/>
        <end position="203"/>
    </location>
</feature>
<feature type="compositionally biased region" description="Polar residues" evidence="1">
    <location>
        <begin position="224"/>
        <end position="238"/>
    </location>
</feature>
<evidence type="ECO:0000313" key="3">
    <source>
        <dbReference type="Proteomes" id="UP000235786"/>
    </source>
</evidence>
<feature type="compositionally biased region" description="Low complexity" evidence="1">
    <location>
        <begin position="140"/>
        <end position="149"/>
    </location>
</feature>
<evidence type="ECO:0000313" key="2">
    <source>
        <dbReference type="EMBL" id="PMD41197.1"/>
    </source>
</evidence>
<name>A0A2J6RRQ7_HYAVF</name>